<dbReference type="Pfam" id="PF01520">
    <property type="entry name" value="Amidase_3"/>
    <property type="match status" value="1"/>
</dbReference>
<dbReference type="PATRIC" id="fig|929558.5.peg.391"/>
<accession>B6BNW6</accession>
<feature type="signal peptide" evidence="4">
    <location>
        <begin position="1"/>
        <end position="19"/>
    </location>
</feature>
<dbReference type="Gene3D" id="2.60.40.3500">
    <property type="match status" value="1"/>
</dbReference>
<comment type="caution">
    <text evidence="6">The sequence shown here is derived from an EMBL/GenBank/DDBJ whole genome shotgun (WGS) entry which is preliminary data.</text>
</comment>
<proteinExistence type="predicted"/>
<evidence type="ECO:0000256" key="1">
    <source>
        <dbReference type="ARBA" id="ARBA00001561"/>
    </source>
</evidence>
<keyword evidence="3 6" id="KW-0378">Hydrolase</keyword>
<dbReference type="RefSeq" id="WP_008340087.1">
    <property type="nucleotide sequence ID" value="NZ_AFRZ01000001.1"/>
</dbReference>
<evidence type="ECO:0000259" key="5">
    <source>
        <dbReference type="SMART" id="SM00646"/>
    </source>
</evidence>
<evidence type="ECO:0000313" key="7">
    <source>
        <dbReference type="Proteomes" id="UP000006431"/>
    </source>
</evidence>
<dbReference type="eggNOG" id="COG0860">
    <property type="taxonomic scope" value="Bacteria"/>
</dbReference>
<dbReference type="OrthoDB" id="9806267at2"/>
<organism evidence="6 7">
    <name type="scientific">Sulfurimonas gotlandica (strain DSM 19862 / JCM 16533 / GD1)</name>
    <dbReference type="NCBI Taxonomy" id="929558"/>
    <lineage>
        <taxon>Bacteria</taxon>
        <taxon>Pseudomonadati</taxon>
        <taxon>Campylobacterota</taxon>
        <taxon>Epsilonproteobacteria</taxon>
        <taxon>Campylobacterales</taxon>
        <taxon>Sulfurimonadaceae</taxon>
        <taxon>Sulfurimonas</taxon>
    </lineage>
</organism>
<dbReference type="EMBL" id="AFRZ01000001">
    <property type="protein sequence ID" value="EHP28920.1"/>
    <property type="molecule type" value="Genomic_DNA"/>
</dbReference>
<feature type="domain" description="MurNAc-LAA" evidence="5">
    <location>
        <begin position="306"/>
        <end position="460"/>
    </location>
</feature>
<sequence>MVRLLSLLLILAISIYAQSDSEILKRADGFMKSTSKSNHFRAYNDYKNLYLRAIMSEDSKLRINSLKGIVKSGNKLHIDVSQYSDELSKIKPKTSYQTPVPKPMKTSSQAKNIKLQSSHKLKSVRWKDDKLILKFDNKLRSNQINYFTLYDSKNERYRYIFDIQASMLTESQTLRKNDIDRIELAQYNTNTLRLVVENSQKVEISFKKDSNQLVVHMLSKSSDKYSKAFKTIVKSTIPLRADRNKTIVIDAGHGGKDPGAVGYRNYREKVVVFKIAQELKNILKSRGYKVYMTRDRDKFVKLSNRTEYANIKKADIFVSIHANAVGRKNANKAQGVECYFLSPSRSERAEKVAAKENSADLSDMNRYGKDTFLNFLNSHKIVASNKLAIDLQRGMLGSVNKNYRVRDGGVREGPFWVLVGAQMPAVLVEVGFISHPEEAKRLVDDKYRKTMALGLANGIERYFAKN</sequence>
<dbReference type="SMART" id="SM00646">
    <property type="entry name" value="Ami_3"/>
    <property type="match status" value="1"/>
</dbReference>
<dbReference type="GO" id="GO:0009253">
    <property type="term" value="P:peptidoglycan catabolic process"/>
    <property type="evidence" value="ECO:0007669"/>
    <property type="project" value="InterPro"/>
</dbReference>
<dbReference type="Proteomes" id="UP000006431">
    <property type="component" value="Unassembled WGS sequence"/>
</dbReference>
<protein>
    <recommendedName>
        <fullName evidence="2">N-acetylmuramoyl-L-alanine amidase</fullName>
        <ecNumber evidence="2">3.5.1.28</ecNumber>
    </recommendedName>
</protein>
<dbReference type="PANTHER" id="PTHR30404:SF0">
    <property type="entry name" value="N-ACETYLMURAMOYL-L-ALANINE AMIDASE AMIC"/>
    <property type="match status" value="1"/>
</dbReference>
<comment type="catalytic activity">
    <reaction evidence="1">
        <text>Hydrolyzes the link between N-acetylmuramoyl residues and L-amino acid residues in certain cell-wall glycopeptides.</text>
        <dbReference type="EC" id="3.5.1.28"/>
    </reaction>
</comment>
<evidence type="ECO:0000256" key="4">
    <source>
        <dbReference type="SAM" id="SignalP"/>
    </source>
</evidence>
<dbReference type="FunFam" id="3.40.630.40:FF:000005">
    <property type="entry name" value="N-acetylmuramoyl-L-alanine amidase (AmiA)"/>
    <property type="match status" value="1"/>
</dbReference>
<dbReference type="Gene3D" id="3.40.630.40">
    <property type="entry name" value="Zn-dependent exopeptidases"/>
    <property type="match status" value="1"/>
</dbReference>
<dbReference type="SUPFAM" id="SSF53187">
    <property type="entry name" value="Zn-dependent exopeptidases"/>
    <property type="match status" value="1"/>
</dbReference>
<evidence type="ECO:0000256" key="3">
    <source>
        <dbReference type="ARBA" id="ARBA00022801"/>
    </source>
</evidence>
<dbReference type="InterPro" id="IPR050695">
    <property type="entry name" value="N-acetylmuramoyl_amidase_3"/>
</dbReference>
<dbReference type="CDD" id="cd02696">
    <property type="entry name" value="MurNAc-LAA"/>
    <property type="match status" value="1"/>
</dbReference>
<evidence type="ECO:0000313" key="6">
    <source>
        <dbReference type="EMBL" id="EHP28920.1"/>
    </source>
</evidence>
<keyword evidence="4" id="KW-0732">Signal</keyword>
<dbReference type="AlphaFoldDB" id="B6BNW6"/>
<dbReference type="GO" id="GO:0008745">
    <property type="term" value="F:N-acetylmuramoyl-L-alanine amidase activity"/>
    <property type="evidence" value="ECO:0007669"/>
    <property type="project" value="UniProtKB-EC"/>
</dbReference>
<dbReference type="HOGENOM" id="CLU_014322_11_1_7"/>
<dbReference type="GO" id="GO:0030288">
    <property type="term" value="C:outer membrane-bounded periplasmic space"/>
    <property type="evidence" value="ECO:0007669"/>
    <property type="project" value="TreeGrafter"/>
</dbReference>
<gene>
    <name evidence="6" type="primary">amiC</name>
    <name evidence="6" type="ORF">SMGD1_0393</name>
</gene>
<name>B6BNW6_SULGG</name>
<dbReference type="InterPro" id="IPR002508">
    <property type="entry name" value="MurNAc-LAA_cat"/>
</dbReference>
<accession>H1FUR3</accession>
<dbReference type="PANTHER" id="PTHR30404">
    <property type="entry name" value="N-ACETYLMURAMOYL-L-ALANINE AMIDASE"/>
    <property type="match status" value="1"/>
</dbReference>
<dbReference type="STRING" id="929558.SMGD1_0393"/>
<keyword evidence="7" id="KW-1185">Reference proteome</keyword>
<dbReference type="EC" id="3.5.1.28" evidence="2"/>
<evidence type="ECO:0000256" key="2">
    <source>
        <dbReference type="ARBA" id="ARBA00011901"/>
    </source>
</evidence>
<reference evidence="6 7" key="1">
    <citation type="journal article" date="2012" name="Proc. Natl. Acad. Sci. U.S.A.">
        <title>Genome and physiology of a model Epsilonproteobacterium responsible for sulfide detoxification in marine oxygen depletion zones.</title>
        <authorList>
            <person name="Grote J."/>
            <person name="Schott T."/>
            <person name="Bruckner C.G."/>
            <person name="Glockner F.O."/>
            <person name="Jost G."/>
            <person name="Teeling H."/>
            <person name="Labrenz M."/>
            <person name="Jurgens K."/>
        </authorList>
    </citation>
    <scope>NUCLEOTIDE SEQUENCE [LARGE SCALE GENOMIC DNA]</scope>
    <source>
        <strain evidence="6 7">GD1</strain>
    </source>
</reference>
<feature type="chain" id="PRO_5002843211" description="N-acetylmuramoyl-L-alanine amidase" evidence="4">
    <location>
        <begin position="20"/>
        <end position="466"/>
    </location>
</feature>